<evidence type="ECO:0000256" key="2">
    <source>
        <dbReference type="PIRSR" id="PIRSR601310-3"/>
    </source>
</evidence>
<dbReference type="PROSITE" id="PS00892">
    <property type="entry name" value="HIT_1"/>
    <property type="match status" value="1"/>
</dbReference>
<dbReference type="InterPro" id="IPR011146">
    <property type="entry name" value="HIT-like"/>
</dbReference>
<reference evidence="5 6" key="1">
    <citation type="submission" date="2019-07" db="EMBL/GenBank/DDBJ databases">
        <title>Whole genome shotgun sequence of Swaminathania salitolerans NBRC 104436.</title>
        <authorList>
            <person name="Hosoyama A."/>
            <person name="Uohara A."/>
            <person name="Ohji S."/>
            <person name="Ichikawa N."/>
        </authorList>
    </citation>
    <scope>NUCLEOTIDE SEQUENCE [LARGE SCALE GENOMIC DNA]</scope>
    <source>
        <strain evidence="5 6">NBRC 104436</strain>
    </source>
</reference>
<dbReference type="SUPFAM" id="SSF54197">
    <property type="entry name" value="HIT-like"/>
    <property type="match status" value="1"/>
</dbReference>
<dbReference type="Gene3D" id="3.30.428.10">
    <property type="entry name" value="HIT-like"/>
    <property type="match status" value="1"/>
</dbReference>
<feature type="active site" description="Tele-AMP-histidine intermediate" evidence="1">
    <location>
        <position position="110"/>
    </location>
</feature>
<organism evidence="5 6">
    <name type="scientific">Swaminathania salitolerans</name>
    <dbReference type="NCBI Taxonomy" id="182838"/>
    <lineage>
        <taxon>Bacteria</taxon>
        <taxon>Pseudomonadati</taxon>
        <taxon>Pseudomonadota</taxon>
        <taxon>Alphaproteobacteria</taxon>
        <taxon>Acetobacterales</taxon>
        <taxon>Acetobacteraceae</taxon>
        <taxon>Swaminathania</taxon>
    </lineage>
</organism>
<dbReference type="OrthoDB" id="9784774at2"/>
<proteinExistence type="predicted"/>
<gene>
    <name evidence="5" type="ORF">SSA02_10580</name>
</gene>
<dbReference type="GO" id="GO:0003824">
    <property type="term" value="F:catalytic activity"/>
    <property type="evidence" value="ECO:0007669"/>
    <property type="project" value="InterPro"/>
</dbReference>
<dbReference type="CDD" id="cd01276">
    <property type="entry name" value="PKCI_related"/>
    <property type="match status" value="1"/>
</dbReference>
<feature type="domain" description="HIT" evidence="4">
    <location>
        <begin position="14"/>
        <end position="124"/>
    </location>
</feature>
<dbReference type="PRINTS" id="PR00332">
    <property type="entry name" value="HISTRIAD"/>
</dbReference>
<dbReference type="AlphaFoldDB" id="A0A511BNR4"/>
<evidence type="ECO:0000256" key="1">
    <source>
        <dbReference type="PIRSR" id="PIRSR601310-1"/>
    </source>
</evidence>
<accession>A0A511BNR4</accession>
<evidence type="ECO:0000259" key="4">
    <source>
        <dbReference type="PROSITE" id="PS51084"/>
    </source>
</evidence>
<evidence type="ECO:0000313" key="5">
    <source>
        <dbReference type="EMBL" id="GEL01895.1"/>
    </source>
</evidence>
<name>A0A511BNR4_9PROT</name>
<dbReference type="PROSITE" id="PS51084">
    <property type="entry name" value="HIT_2"/>
    <property type="match status" value="1"/>
</dbReference>
<comment type="caution">
    <text evidence="5">The sequence shown here is derived from an EMBL/GenBank/DDBJ whole genome shotgun (WGS) entry which is preliminary data.</text>
</comment>
<protein>
    <submittedName>
        <fullName evidence="5">Histidine triad nucleotide-binding protein</fullName>
    </submittedName>
</protein>
<evidence type="ECO:0000313" key="6">
    <source>
        <dbReference type="Proteomes" id="UP000321405"/>
    </source>
</evidence>
<dbReference type="PANTHER" id="PTHR23089">
    <property type="entry name" value="HISTIDINE TRIAD HIT PROTEIN"/>
    <property type="match status" value="1"/>
</dbReference>
<dbReference type="InterPro" id="IPR036265">
    <property type="entry name" value="HIT-like_sf"/>
</dbReference>
<dbReference type="InterPro" id="IPR019808">
    <property type="entry name" value="Histidine_triad_CS"/>
</dbReference>
<dbReference type="RefSeq" id="WP_147092883.1">
    <property type="nucleotide sequence ID" value="NZ_BJVC01000002.1"/>
</dbReference>
<keyword evidence="6" id="KW-1185">Reference proteome</keyword>
<sequence length="129" mass="13890">MAVDPNAPYDPDNIFARILRGEIPVVKVYEDEYALAFPDIAPQARIHVLIIPRGSYICATDFGERASEAEQAGLSRAIAHVATRLGVTGSGYRVISNTGADAGQEVAHYHLHLLAGEPLGTKLIRPNAK</sequence>
<dbReference type="InterPro" id="IPR001310">
    <property type="entry name" value="Histidine_triad_HIT"/>
</dbReference>
<dbReference type="Proteomes" id="UP000321405">
    <property type="component" value="Unassembled WGS sequence"/>
</dbReference>
<dbReference type="Pfam" id="PF01230">
    <property type="entry name" value="HIT"/>
    <property type="match status" value="1"/>
</dbReference>
<evidence type="ECO:0000256" key="3">
    <source>
        <dbReference type="PROSITE-ProRule" id="PRU00464"/>
    </source>
</evidence>
<dbReference type="EMBL" id="BJVC01000002">
    <property type="protein sequence ID" value="GEL01895.1"/>
    <property type="molecule type" value="Genomic_DNA"/>
</dbReference>
<feature type="short sequence motif" description="Histidine triad motif" evidence="2 3">
    <location>
        <begin position="108"/>
        <end position="112"/>
    </location>
</feature>